<dbReference type="GO" id="GO:1902604">
    <property type="term" value="P:p-aminobenzoyl-glutamate transmembrane transport"/>
    <property type="evidence" value="ECO:0007669"/>
    <property type="project" value="InterPro"/>
</dbReference>
<dbReference type="PANTHER" id="PTHR30282">
    <property type="entry name" value="P-AMINOBENZOYL GLUTAMATE TRANSPORTER"/>
    <property type="match status" value="1"/>
</dbReference>
<reference evidence="2 3" key="1">
    <citation type="submission" date="2016-07" db="EMBL/GenBank/DDBJ databases">
        <title>Caryophanon latum genome sequencing.</title>
        <authorList>
            <person name="Verma A."/>
            <person name="Pal Y."/>
            <person name="Krishnamurthi S."/>
        </authorList>
    </citation>
    <scope>NUCLEOTIDE SEQUENCE [LARGE SCALE GENOMIC DNA]</scope>
    <source>
        <strain evidence="2 3">DSM 14151</strain>
    </source>
</reference>
<name>A0A1C0YVF3_9BACL</name>
<dbReference type="AlphaFoldDB" id="A0A1C0YVF3"/>
<evidence type="ECO:0000313" key="2">
    <source>
        <dbReference type="EMBL" id="OCS91122.1"/>
    </source>
</evidence>
<feature type="transmembrane region" description="Helical" evidence="1">
    <location>
        <begin position="166"/>
        <end position="192"/>
    </location>
</feature>
<feature type="transmembrane region" description="Helical" evidence="1">
    <location>
        <begin position="405"/>
        <end position="424"/>
    </location>
</feature>
<dbReference type="PANTHER" id="PTHR30282:SF0">
    <property type="entry name" value="P-AMINOBENZOYL-GLUTAMATE TRANSPORT PROTEIN"/>
    <property type="match status" value="1"/>
</dbReference>
<feature type="transmembrane region" description="Helical" evidence="1">
    <location>
        <begin position="83"/>
        <end position="103"/>
    </location>
</feature>
<feature type="transmembrane region" description="Helical" evidence="1">
    <location>
        <begin position="123"/>
        <end position="146"/>
    </location>
</feature>
<dbReference type="Proteomes" id="UP000093482">
    <property type="component" value="Unassembled WGS sequence"/>
</dbReference>
<gene>
    <name evidence="2" type="ORF">A6K76_10280</name>
</gene>
<sequence length="505" mass="54354">MEKKQKKTLIDRFLNGIEVAGNKLPDPITIFAMLAVLVLAASWVLHKIGITAISPSNGEQLEVVNLLSREGLHQILTGMVTNFTSFAPLGIVIVAMIGIGVAEHSGLITTVMKKTVLSAPKKLIVPVLIFTAIFGSVATDAAYIILPPIAAMIFLSIGRHPIVGMVAAYAAIAGGFSANILITSLDVLLAGITEESAKLVNADFVGAATMNYYFMAVSTVFLVFVATWVTVKIVEPRFGKYEGQVEVLEKVTPQENKAMWAAIGSALVYIGLILCMVLPADGLLRGENGAFLQSPFMSGIVPIMLFLFLIPGIVYGVVVGTIKSDRDVAGMMFKAMSDLSSFIVLAFVAAQMIAFFSWSNIGTILAIKGAEALQAMNFTGVPMFIGFIFIVALVNLLMASASAKWVLLAPIFVPMFMYLGYSPAVTQMAYRVGDSITNPITPLLAYFAMLLAFAKKYDKNIKMGTLISALIPYSLFFAMMWIILFAVWLLLGLPMGPGETLKIDI</sequence>
<evidence type="ECO:0000313" key="3">
    <source>
        <dbReference type="Proteomes" id="UP000093482"/>
    </source>
</evidence>
<feature type="transmembrane region" description="Helical" evidence="1">
    <location>
        <begin position="436"/>
        <end position="454"/>
    </location>
</feature>
<dbReference type="GO" id="GO:0015558">
    <property type="term" value="F:secondary active p-aminobenzoyl-glutamate transmembrane transporter activity"/>
    <property type="evidence" value="ECO:0007669"/>
    <property type="project" value="InterPro"/>
</dbReference>
<accession>A0A1C0YVF3</accession>
<feature type="transmembrane region" description="Helical" evidence="1">
    <location>
        <begin position="258"/>
        <end position="280"/>
    </location>
</feature>
<keyword evidence="1" id="KW-1133">Transmembrane helix</keyword>
<comment type="caution">
    <text evidence="2">The sequence shown here is derived from an EMBL/GenBank/DDBJ whole genome shotgun (WGS) entry which is preliminary data.</text>
</comment>
<feature type="transmembrane region" description="Helical" evidence="1">
    <location>
        <begin position="379"/>
        <end position="398"/>
    </location>
</feature>
<keyword evidence="3" id="KW-1185">Reference proteome</keyword>
<feature type="transmembrane region" description="Helical" evidence="1">
    <location>
        <begin position="466"/>
        <end position="491"/>
    </location>
</feature>
<dbReference type="RefSeq" id="WP_066463875.1">
    <property type="nucleotide sequence ID" value="NZ_MATO01000031.1"/>
</dbReference>
<dbReference type="EMBL" id="MATO01000031">
    <property type="protein sequence ID" value="OCS91122.1"/>
    <property type="molecule type" value="Genomic_DNA"/>
</dbReference>
<proteinExistence type="predicted"/>
<dbReference type="InterPro" id="IPR004697">
    <property type="entry name" value="AbgT"/>
</dbReference>
<feature type="transmembrane region" description="Helical" evidence="1">
    <location>
        <begin position="212"/>
        <end position="231"/>
    </location>
</feature>
<feature type="transmembrane region" description="Helical" evidence="1">
    <location>
        <begin position="300"/>
        <end position="322"/>
    </location>
</feature>
<dbReference type="Pfam" id="PF03806">
    <property type="entry name" value="ABG_transport"/>
    <property type="match status" value="1"/>
</dbReference>
<organism evidence="2 3">
    <name type="scientific">Caryophanon latum</name>
    <dbReference type="NCBI Taxonomy" id="33977"/>
    <lineage>
        <taxon>Bacteria</taxon>
        <taxon>Bacillati</taxon>
        <taxon>Bacillota</taxon>
        <taxon>Bacilli</taxon>
        <taxon>Bacillales</taxon>
        <taxon>Caryophanaceae</taxon>
        <taxon>Caryophanon</taxon>
    </lineage>
</organism>
<keyword evidence="1" id="KW-0472">Membrane</keyword>
<feature type="transmembrane region" description="Helical" evidence="1">
    <location>
        <begin position="28"/>
        <end position="45"/>
    </location>
</feature>
<protein>
    <submittedName>
        <fullName evidence="2">Aminobenzoyl-glutamate transporter</fullName>
    </submittedName>
</protein>
<keyword evidence="1" id="KW-0812">Transmembrane</keyword>
<evidence type="ECO:0000256" key="1">
    <source>
        <dbReference type="SAM" id="Phobius"/>
    </source>
</evidence>
<feature type="transmembrane region" description="Helical" evidence="1">
    <location>
        <begin position="342"/>
        <end position="367"/>
    </location>
</feature>
<dbReference type="OrthoDB" id="3314392at2"/>